<sequence length="318" mass="35094">MTEGNMQTSMNLFATICDNFGGCINTEKTVVMHQPSPNTTYTAAHINFNGAQMKYVDTLSYLGSNLSRNTKVVYEIAHRIAKASQAFRRMQNMVCNRHGLHLSTKLNKYKAVLLPTLLDHIPIIITCAAAITIITIISSDGDSVLTCPHCNHRFISRIDLIGHLRIHRTETGELVPGASAHSIDRCIHCPRAFIPRMGLYGVMRIHDNGINRKANSTDTPCTPFAPTILNAIVTAITTTTNDNPQPFPISPAQHAPATSFHASAWLVTCESIAEEAGKPVPCAPTLSHRARLRCPHCSRTFTHRIDLLVHMCLNDNLR</sequence>
<dbReference type="GO" id="GO:0008270">
    <property type="term" value="F:zinc ion binding"/>
    <property type="evidence" value="ECO:0007669"/>
    <property type="project" value="UniProtKB-KW"/>
</dbReference>
<evidence type="ECO:0000256" key="1">
    <source>
        <dbReference type="PROSITE-ProRule" id="PRU00042"/>
    </source>
</evidence>
<feature type="domain" description="C2H2-type" evidence="2">
    <location>
        <begin position="145"/>
        <end position="172"/>
    </location>
</feature>
<feature type="domain" description="C2H2-type" evidence="2">
    <location>
        <begin position="292"/>
        <end position="318"/>
    </location>
</feature>
<dbReference type="OrthoDB" id="6314931at2759"/>
<evidence type="ECO:0000313" key="5">
    <source>
        <dbReference type="WBParaSite" id="SSLN_0001134901-mRNA-1"/>
    </source>
</evidence>
<dbReference type="PROSITE" id="PS00028">
    <property type="entry name" value="ZINC_FINGER_C2H2_1"/>
    <property type="match status" value="1"/>
</dbReference>
<evidence type="ECO:0000259" key="2">
    <source>
        <dbReference type="PROSITE" id="PS50157"/>
    </source>
</evidence>
<dbReference type="PANTHER" id="PTHR47027">
    <property type="entry name" value="REVERSE TRANSCRIPTASE DOMAIN-CONTAINING PROTEIN"/>
    <property type="match status" value="1"/>
</dbReference>
<proteinExistence type="predicted"/>
<reference evidence="3 4" key="2">
    <citation type="submission" date="2018-11" db="EMBL/GenBank/DDBJ databases">
        <authorList>
            <consortium name="Pathogen Informatics"/>
        </authorList>
    </citation>
    <scope>NUCLEOTIDE SEQUENCE [LARGE SCALE GENOMIC DNA]</scope>
    <source>
        <strain evidence="3 4">NST_G2</strain>
    </source>
</reference>
<evidence type="ECO:0000313" key="3">
    <source>
        <dbReference type="EMBL" id="VDL97311.1"/>
    </source>
</evidence>
<dbReference type="PROSITE" id="PS50157">
    <property type="entry name" value="ZINC_FINGER_C2H2_2"/>
    <property type="match status" value="2"/>
</dbReference>
<dbReference type="PANTHER" id="PTHR47027:SF26">
    <property type="entry name" value="REVERSE TRANSCRIPTASE DOMAIN-CONTAINING PROTEIN"/>
    <property type="match status" value="1"/>
</dbReference>
<keyword evidence="1" id="KW-0862">Zinc</keyword>
<dbReference type="AlphaFoldDB" id="A0A183T378"/>
<name>A0A183T378_SCHSO</name>
<organism evidence="5">
    <name type="scientific">Schistocephalus solidus</name>
    <name type="common">Tapeworm</name>
    <dbReference type="NCBI Taxonomy" id="70667"/>
    <lineage>
        <taxon>Eukaryota</taxon>
        <taxon>Metazoa</taxon>
        <taxon>Spiralia</taxon>
        <taxon>Lophotrochozoa</taxon>
        <taxon>Platyhelminthes</taxon>
        <taxon>Cestoda</taxon>
        <taxon>Eucestoda</taxon>
        <taxon>Diphyllobothriidea</taxon>
        <taxon>Diphyllobothriidae</taxon>
        <taxon>Schistocephalus</taxon>
    </lineage>
</organism>
<gene>
    <name evidence="3" type="ORF">SSLN_LOCUS10926</name>
</gene>
<dbReference type="SMART" id="SM00355">
    <property type="entry name" value="ZnF_C2H2"/>
    <property type="match status" value="2"/>
</dbReference>
<keyword evidence="1" id="KW-0863">Zinc-finger</keyword>
<dbReference type="InterPro" id="IPR013087">
    <property type="entry name" value="Znf_C2H2_type"/>
</dbReference>
<dbReference type="Pfam" id="PF00096">
    <property type="entry name" value="zf-C2H2"/>
    <property type="match status" value="2"/>
</dbReference>
<dbReference type="WBParaSite" id="SSLN_0001134901-mRNA-1">
    <property type="protein sequence ID" value="SSLN_0001134901-mRNA-1"/>
    <property type="gene ID" value="SSLN_0001134901"/>
</dbReference>
<keyword evidence="1" id="KW-0479">Metal-binding</keyword>
<reference evidence="5" key="1">
    <citation type="submission" date="2016-06" db="UniProtKB">
        <authorList>
            <consortium name="WormBaseParasite"/>
        </authorList>
    </citation>
    <scope>IDENTIFICATION</scope>
</reference>
<dbReference type="EMBL" id="UYSU01036178">
    <property type="protein sequence ID" value="VDL97311.1"/>
    <property type="molecule type" value="Genomic_DNA"/>
</dbReference>
<keyword evidence="4" id="KW-1185">Reference proteome</keyword>
<accession>A0A183T378</accession>
<dbReference type="Proteomes" id="UP000275846">
    <property type="component" value="Unassembled WGS sequence"/>
</dbReference>
<evidence type="ECO:0000313" key="4">
    <source>
        <dbReference type="Proteomes" id="UP000275846"/>
    </source>
</evidence>
<protein>
    <submittedName>
        <fullName evidence="5">C2H2-type domain-containing protein</fullName>
    </submittedName>
</protein>